<dbReference type="AlphaFoldDB" id="A0AAP2E412"/>
<dbReference type="EMBL" id="JAHESE010000040">
    <property type="protein sequence ID" value="MBT1711759.1"/>
    <property type="molecule type" value="Genomic_DNA"/>
</dbReference>
<sequence length="141" mass="15944">MELALIRTKYPDGTNGEFRYESNLICYAIELPWLLNRRNVSCIPDGRYRLLSRYSPKHKLHLCVTDVPGRSSILLHPANNAKRELLGCIAPVLELTGPGQGRQSRLANEILKSLVLPVIHSEEVWLTISSTPSQILNEQKK</sequence>
<organism evidence="2 3">
    <name type="scientific">Dawidia cretensis</name>
    <dbReference type="NCBI Taxonomy" id="2782350"/>
    <lineage>
        <taxon>Bacteria</taxon>
        <taxon>Pseudomonadati</taxon>
        <taxon>Bacteroidota</taxon>
        <taxon>Cytophagia</taxon>
        <taxon>Cytophagales</taxon>
        <taxon>Chryseotaleaceae</taxon>
        <taxon>Dawidia</taxon>
    </lineage>
</organism>
<dbReference type="Pfam" id="PF18925">
    <property type="entry name" value="DUF5675"/>
    <property type="match status" value="1"/>
</dbReference>
<name>A0AAP2E412_9BACT</name>
<proteinExistence type="predicted"/>
<comment type="caution">
    <text evidence="2">The sequence shown here is derived from an EMBL/GenBank/DDBJ whole genome shotgun (WGS) entry which is preliminary data.</text>
</comment>
<keyword evidence="3" id="KW-1185">Reference proteome</keyword>
<reference evidence="2 3" key="1">
    <citation type="submission" date="2021-05" db="EMBL/GenBank/DDBJ databases">
        <title>A Polyphasic approach of four new species of the genus Ohtaekwangia: Ohtaekwangia histidinii sp. nov., Ohtaekwangia cretensis sp. nov., Ohtaekwangia indiensis sp. nov., Ohtaekwangia reichenbachii sp. nov. from diverse environment.</title>
        <authorList>
            <person name="Octaviana S."/>
        </authorList>
    </citation>
    <scope>NUCLEOTIDE SEQUENCE [LARGE SCALE GENOMIC DNA]</scope>
    <source>
        <strain evidence="2 3">PWU5</strain>
    </source>
</reference>
<dbReference type="Proteomes" id="UP001319080">
    <property type="component" value="Unassembled WGS sequence"/>
</dbReference>
<protein>
    <recommendedName>
        <fullName evidence="1">DUF5675 domain-containing protein</fullName>
    </recommendedName>
</protein>
<dbReference type="InterPro" id="IPR043732">
    <property type="entry name" value="DUF5675"/>
</dbReference>
<evidence type="ECO:0000259" key="1">
    <source>
        <dbReference type="Pfam" id="PF18925"/>
    </source>
</evidence>
<accession>A0AAP2E412</accession>
<evidence type="ECO:0000313" key="2">
    <source>
        <dbReference type="EMBL" id="MBT1711759.1"/>
    </source>
</evidence>
<feature type="domain" description="DUF5675" evidence="1">
    <location>
        <begin position="5"/>
        <end position="112"/>
    </location>
</feature>
<gene>
    <name evidence="2" type="ORF">KK062_26190</name>
</gene>
<dbReference type="RefSeq" id="WP_254087330.1">
    <property type="nucleotide sequence ID" value="NZ_JAHESE010000040.1"/>
</dbReference>
<evidence type="ECO:0000313" key="3">
    <source>
        <dbReference type="Proteomes" id="UP001319080"/>
    </source>
</evidence>